<sequence>AMLSRALLFPRLGQLSARSLQTSAPAQSGHHIEHWWGPEKAAGREVVGYGSTGDEAYQDRLDYWYPAIRFRKEDNVSGALRLKEKGDWKTLSAEDKKLLYRYSFRQTLAEFEAPSGYWKVMVAAGALVISLATFYAVLLNNYVYPAIPPTFQDEYKEAQVQRQLVLEKGYFLGPAKYYDYENNQWKK</sequence>
<evidence type="ECO:0000256" key="4">
    <source>
        <dbReference type="ARBA" id="ARBA00022792"/>
    </source>
</evidence>
<dbReference type="PANTHER" id="PTHR10707:SF10">
    <property type="entry name" value="CYTOCHROME C OXIDASE SUBUNIT 4"/>
    <property type="match status" value="1"/>
</dbReference>
<evidence type="ECO:0000256" key="1">
    <source>
        <dbReference type="ARBA" id="ARBA00004434"/>
    </source>
</evidence>
<dbReference type="AlphaFoldDB" id="A0AAV5U4Y7"/>
<keyword evidence="7" id="KW-0560">Oxidoreductase</keyword>
<evidence type="ECO:0000256" key="6">
    <source>
        <dbReference type="ARBA" id="ARBA00022989"/>
    </source>
</evidence>
<keyword evidence="5" id="KW-0809">Transit peptide</keyword>
<comment type="caution">
    <text evidence="11">The sequence shown here is derived from an EMBL/GenBank/DDBJ whole genome shotgun (WGS) entry which is preliminary data.</text>
</comment>
<dbReference type="CDD" id="cd00922">
    <property type="entry name" value="Cyt_c_Oxidase_IV"/>
    <property type="match status" value="1"/>
</dbReference>
<protein>
    <recommendedName>
        <fullName evidence="10">Cytochrome c oxidase subunit 4</fullName>
    </recommendedName>
</protein>
<evidence type="ECO:0000256" key="5">
    <source>
        <dbReference type="ARBA" id="ARBA00022946"/>
    </source>
</evidence>
<keyword evidence="4 10" id="KW-0999">Mitochondrion inner membrane</keyword>
<dbReference type="InterPro" id="IPR036639">
    <property type="entry name" value="Cyt_c_oxidase_su4_sf"/>
</dbReference>
<evidence type="ECO:0000313" key="11">
    <source>
        <dbReference type="EMBL" id="GMT01335.1"/>
    </source>
</evidence>
<dbReference type="Pfam" id="PF02936">
    <property type="entry name" value="COX4"/>
    <property type="match status" value="1"/>
</dbReference>
<evidence type="ECO:0000256" key="8">
    <source>
        <dbReference type="ARBA" id="ARBA00023128"/>
    </source>
</evidence>
<dbReference type="SUPFAM" id="SSF81406">
    <property type="entry name" value="Mitochondrial cytochrome c oxidase subunit IV"/>
    <property type="match status" value="1"/>
</dbReference>
<gene>
    <name evidence="11" type="ORF">PENTCL1PPCAC_23509</name>
</gene>
<dbReference type="PANTHER" id="PTHR10707">
    <property type="entry name" value="CYTOCHROME C OXIDASE SUBUNIT IV"/>
    <property type="match status" value="1"/>
</dbReference>
<comment type="similarity">
    <text evidence="2 10">Belongs to the cytochrome c oxidase IV family.</text>
</comment>
<evidence type="ECO:0000256" key="3">
    <source>
        <dbReference type="ARBA" id="ARBA00022692"/>
    </source>
</evidence>
<keyword evidence="6 10" id="KW-1133">Transmembrane helix</keyword>
<dbReference type="GO" id="GO:0005743">
    <property type="term" value="C:mitochondrial inner membrane"/>
    <property type="evidence" value="ECO:0007669"/>
    <property type="project" value="UniProtKB-SubCell"/>
</dbReference>
<dbReference type="PRINTS" id="PR01873">
    <property type="entry name" value="CYTCOXIDASE4"/>
</dbReference>
<comment type="subcellular location">
    <subcellularLocation>
        <location evidence="1 10">Mitochondrion inner membrane</location>
        <topology evidence="1 10">Single-pass membrane protein</topology>
    </subcellularLocation>
</comment>
<dbReference type="GO" id="GO:0016491">
    <property type="term" value="F:oxidoreductase activity"/>
    <property type="evidence" value="ECO:0007669"/>
    <property type="project" value="UniProtKB-KW"/>
</dbReference>
<dbReference type="InterPro" id="IPR013288">
    <property type="entry name" value="Cyt_c_oxidase_su4"/>
</dbReference>
<accession>A0AAV5U4Y7</accession>
<keyword evidence="3 10" id="KW-0812">Transmembrane</keyword>
<dbReference type="EMBL" id="BTSX01000005">
    <property type="protein sequence ID" value="GMT01335.1"/>
    <property type="molecule type" value="Genomic_DNA"/>
</dbReference>
<evidence type="ECO:0000256" key="7">
    <source>
        <dbReference type="ARBA" id="ARBA00023002"/>
    </source>
</evidence>
<keyword evidence="9 10" id="KW-0472">Membrane</keyword>
<evidence type="ECO:0000256" key="9">
    <source>
        <dbReference type="ARBA" id="ARBA00023136"/>
    </source>
</evidence>
<proteinExistence type="inferred from homology"/>
<comment type="pathway">
    <text evidence="10">Energy metabolism; oxidative phosphorylation.</text>
</comment>
<feature type="non-terminal residue" evidence="11">
    <location>
        <position position="1"/>
    </location>
</feature>
<evidence type="ECO:0000256" key="10">
    <source>
        <dbReference type="RuleBase" id="RU367145"/>
    </source>
</evidence>
<evidence type="ECO:0000256" key="2">
    <source>
        <dbReference type="ARBA" id="ARBA00008135"/>
    </source>
</evidence>
<dbReference type="Gene3D" id="1.10.442.10">
    <property type="entry name" value="Cytochrome c oxidase subunit IV"/>
    <property type="match status" value="1"/>
</dbReference>
<organism evidence="11 12">
    <name type="scientific">Pristionchus entomophagus</name>
    <dbReference type="NCBI Taxonomy" id="358040"/>
    <lineage>
        <taxon>Eukaryota</taxon>
        <taxon>Metazoa</taxon>
        <taxon>Ecdysozoa</taxon>
        <taxon>Nematoda</taxon>
        <taxon>Chromadorea</taxon>
        <taxon>Rhabditida</taxon>
        <taxon>Rhabditina</taxon>
        <taxon>Diplogasteromorpha</taxon>
        <taxon>Diplogasteroidea</taxon>
        <taxon>Neodiplogasteridae</taxon>
        <taxon>Pristionchus</taxon>
    </lineage>
</organism>
<evidence type="ECO:0000313" key="12">
    <source>
        <dbReference type="Proteomes" id="UP001432027"/>
    </source>
</evidence>
<reference evidence="11" key="1">
    <citation type="submission" date="2023-10" db="EMBL/GenBank/DDBJ databases">
        <title>Genome assembly of Pristionchus species.</title>
        <authorList>
            <person name="Yoshida K."/>
            <person name="Sommer R.J."/>
        </authorList>
    </citation>
    <scope>NUCLEOTIDE SEQUENCE</scope>
    <source>
        <strain evidence="11">RS0144</strain>
    </source>
</reference>
<dbReference type="Proteomes" id="UP001432027">
    <property type="component" value="Unassembled WGS sequence"/>
</dbReference>
<dbReference type="FunFam" id="1.10.442.10:FF:000001">
    <property type="entry name" value="Cytochrome c oxidase subunit 4 isoform 1"/>
    <property type="match status" value="1"/>
</dbReference>
<keyword evidence="12" id="KW-1185">Reference proteome</keyword>
<feature type="transmembrane region" description="Helical" evidence="10">
    <location>
        <begin position="117"/>
        <end position="138"/>
    </location>
</feature>
<dbReference type="InterPro" id="IPR004203">
    <property type="entry name" value="Cyt_c_oxidase_su4_fam"/>
</dbReference>
<keyword evidence="8 10" id="KW-0496">Mitochondrion</keyword>
<dbReference type="GO" id="GO:0006123">
    <property type="term" value="P:mitochondrial electron transport, cytochrome c to oxygen"/>
    <property type="evidence" value="ECO:0007669"/>
    <property type="project" value="InterPro"/>
</dbReference>
<dbReference type="GO" id="GO:0045277">
    <property type="term" value="C:respiratory chain complex IV"/>
    <property type="evidence" value="ECO:0007669"/>
    <property type="project" value="InterPro"/>
</dbReference>
<comment type="function">
    <text evidence="10">Component of the cytochrome c oxidase, the last enzyme in the mitochondrial electron transport chain which drives oxidative phosphorylation.</text>
</comment>
<comment type="subunit">
    <text evidence="10">Component of the cytochrome c oxidase (complex IV, CIV), a multisubunit enzyme composed of 14 subunits.</text>
</comment>
<name>A0AAV5U4Y7_9BILA</name>